<proteinExistence type="predicted"/>
<dbReference type="SUPFAM" id="SSF46626">
    <property type="entry name" value="Cytochrome c"/>
    <property type="match status" value="1"/>
</dbReference>
<dbReference type="STRING" id="93064.BRX40_16970"/>
<evidence type="ECO:0000259" key="5">
    <source>
        <dbReference type="PROSITE" id="PS51007"/>
    </source>
</evidence>
<evidence type="ECO:0000313" key="6">
    <source>
        <dbReference type="EMBL" id="APR53874.1"/>
    </source>
</evidence>
<organism evidence="6 7">
    <name type="scientific">Sphingomonas koreensis</name>
    <dbReference type="NCBI Taxonomy" id="93064"/>
    <lineage>
        <taxon>Bacteria</taxon>
        <taxon>Pseudomonadati</taxon>
        <taxon>Pseudomonadota</taxon>
        <taxon>Alphaproteobacteria</taxon>
        <taxon>Sphingomonadales</taxon>
        <taxon>Sphingomonadaceae</taxon>
        <taxon>Sphingomonas</taxon>
    </lineage>
</organism>
<evidence type="ECO:0000313" key="7">
    <source>
        <dbReference type="Proteomes" id="UP000185161"/>
    </source>
</evidence>
<dbReference type="GO" id="GO:0020037">
    <property type="term" value="F:heme binding"/>
    <property type="evidence" value="ECO:0007669"/>
    <property type="project" value="InterPro"/>
</dbReference>
<dbReference type="InterPro" id="IPR036909">
    <property type="entry name" value="Cyt_c-like_dom_sf"/>
</dbReference>
<keyword evidence="2 4" id="KW-0479">Metal-binding</keyword>
<keyword evidence="1 4" id="KW-0349">Heme</keyword>
<reference evidence="7" key="1">
    <citation type="submission" date="2016-12" db="EMBL/GenBank/DDBJ databases">
        <title>Whole genome sequencing of Sphingomonas sp. ABOJV.</title>
        <authorList>
            <person name="Conlan S."/>
            <person name="Thomas P.J."/>
            <person name="Mullikin J."/>
            <person name="Palmore T.N."/>
            <person name="Frank K.M."/>
            <person name="Segre J.A."/>
        </authorList>
    </citation>
    <scope>NUCLEOTIDE SEQUENCE [LARGE SCALE GENOMIC DNA]</scope>
    <source>
        <strain evidence="7">ABOJV</strain>
    </source>
</reference>
<protein>
    <submittedName>
        <fullName evidence="6">Cytochrome C</fullName>
    </submittedName>
</protein>
<dbReference type="EMBL" id="CP018820">
    <property type="protein sequence ID" value="APR53874.1"/>
    <property type="molecule type" value="Genomic_DNA"/>
</dbReference>
<dbReference type="GO" id="GO:0009055">
    <property type="term" value="F:electron transfer activity"/>
    <property type="evidence" value="ECO:0007669"/>
    <property type="project" value="InterPro"/>
</dbReference>
<dbReference type="RefSeq" id="WP_075152400.1">
    <property type="nucleotide sequence ID" value="NZ_JAQQGM010000001.1"/>
</dbReference>
<name>A0A1L6JDA0_9SPHN</name>
<evidence type="ECO:0000256" key="1">
    <source>
        <dbReference type="ARBA" id="ARBA00022617"/>
    </source>
</evidence>
<dbReference type="Gene3D" id="1.10.760.10">
    <property type="entry name" value="Cytochrome c-like domain"/>
    <property type="match status" value="1"/>
</dbReference>
<dbReference type="GO" id="GO:0046872">
    <property type="term" value="F:metal ion binding"/>
    <property type="evidence" value="ECO:0007669"/>
    <property type="project" value="UniProtKB-KW"/>
</dbReference>
<dbReference type="PROSITE" id="PS51007">
    <property type="entry name" value="CYTC"/>
    <property type="match status" value="1"/>
</dbReference>
<dbReference type="Pfam" id="PF13442">
    <property type="entry name" value="Cytochrome_CBB3"/>
    <property type="match status" value="1"/>
</dbReference>
<dbReference type="KEGG" id="skr:BRX40_16970"/>
<sequence>MPDAYILLPLALPILVLGACKPPPDAEQHMPEASASRGLVAIQRAGCGACHTIPGLAWPRGRSGPSLEGFAGQGLIAGRLPNRPDTLAAYVRNAPATLPGTTMPAMPLTPDEARDVAAYLYASGEATR</sequence>
<evidence type="ECO:0000256" key="3">
    <source>
        <dbReference type="ARBA" id="ARBA00023004"/>
    </source>
</evidence>
<keyword evidence="3 4" id="KW-0408">Iron</keyword>
<evidence type="ECO:0000256" key="2">
    <source>
        <dbReference type="ARBA" id="ARBA00022723"/>
    </source>
</evidence>
<accession>A0A1L6JDA0</accession>
<gene>
    <name evidence="6" type="ORF">BRX40_16970</name>
</gene>
<keyword evidence="7" id="KW-1185">Reference proteome</keyword>
<dbReference type="Proteomes" id="UP000185161">
    <property type="component" value="Chromosome"/>
</dbReference>
<feature type="domain" description="Cytochrome c" evidence="5">
    <location>
        <begin position="33"/>
        <end position="124"/>
    </location>
</feature>
<dbReference type="AlphaFoldDB" id="A0A1L6JDA0"/>
<dbReference type="InterPro" id="IPR009056">
    <property type="entry name" value="Cyt_c-like_dom"/>
</dbReference>
<evidence type="ECO:0000256" key="4">
    <source>
        <dbReference type="PROSITE-ProRule" id="PRU00433"/>
    </source>
</evidence>